<dbReference type="RefSeq" id="WP_129070756.1">
    <property type="nucleotide sequence ID" value="NZ_RDFA01000011.1"/>
</dbReference>
<proteinExistence type="predicted"/>
<protein>
    <recommendedName>
        <fullName evidence="4">Cox cluster protein</fullName>
    </recommendedName>
</protein>
<dbReference type="EMBL" id="RDFA01000011">
    <property type="protein sequence ID" value="RXK46212.1"/>
    <property type="molecule type" value="Genomic_DNA"/>
</dbReference>
<dbReference type="AlphaFoldDB" id="A0A498KWU6"/>
<keyword evidence="3" id="KW-1185">Reference proteome</keyword>
<name>A0A498KWU6_9EURY</name>
<reference evidence="2 3" key="1">
    <citation type="submission" date="2019-01" db="EMBL/GenBank/DDBJ databases">
        <title>Halorientalis sp. F13-25 a new haloarchaeum isolated from hypersaline water.</title>
        <authorList>
            <person name="Ana D.-V."/>
            <person name="Cristina S.-P."/>
            <person name="Antonio V."/>
        </authorList>
    </citation>
    <scope>NUCLEOTIDE SEQUENCE [LARGE SCALE GENOMIC DNA]</scope>
    <source>
        <strain evidence="2 3">F13-25</strain>
    </source>
</reference>
<evidence type="ECO:0000256" key="1">
    <source>
        <dbReference type="SAM" id="Phobius"/>
    </source>
</evidence>
<evidence type="ECO:0000313" key="2">
    <source>
        <dbReference type="EMBL" id="RXK46212.1"/>
    </source>
</evidence>
<sequence>MLPSTFDRETILDLTVNMIPLGILLFFIVAFGLVNPFGWDNVISSLQFGILIASFVLLAILTYYSGKAISEAEAEMDGDEDHSA</sequence>
<dbReference type="InterPro" id="IPR046506">
    <property type="entry name" value="DUF6684"/>
</dbReference>
<gene>
    <name evidence="2" type="ORF">EAF64_20040</name>
</gene>
<evidence type="ECO:0000313" key="3">
    <source>
        <dbReference type="Proteomes" id="UP000289691"/>
    </source>
</evidence>
<accession>A0A498KWU6</accession>
<keyword evidence="1" id="KW-0812">Transmembrane</keyword>
<keyword evidence="1" id="KW-1133">Transmembrane helix</keyword>
<dbReference type="Proteomes" id="UP000289691">
    <property type="component" value="Unassembled WGS sequence"/>
</dbReference>
<comment type="caution">
    <text evidence="2">The sequence shown here is derived from an EMBL/GenBank/DDBJ whole genome shotgun (WGS) entry which is preliminary data.</text>
</comment>
<evidence type="ECO:0008006" key="4">
    <source>
        <dbReference type="Google" id="ProtNLM"/>
    </source>
</evidence>
<keyword evidence="1" id="KW-0472">Membrane</keyword>
<feature type="transmembrane region" description="Helical" evidence="1">
    <location>
        <begin position="46"/>
        <end position="66"/>
    </location>
</feature>
<dbReference type="Pfam" id="PF20389">
    <property type="entry name" value="DUF6684"/>
    <property type="match status" value="1"/>
</dbReference>
<feature type="transmembrane region" description="Helical" evidence="1">
    <location>
        <begin position="12"/>
        <end position="34"/>
    </location>
</feature>
<organism evidence="2 3">
    <name type="scientific">Halorientalis pallida</name>
    <dbReference type="NCBI Taxonomy" id="2479928"/>
    <lineage>
        <taxon>Archaea</taxon>
        <taxon>Methanobacteriati</taxon>
        <taxon>Methanobacteriota</taxon>
        <taxon>Stenosarchaea group</taxon>
        <taxon>Halobacteria</taxon>
        <taxon>Halobacteriales</taxon>
        <taxon>Haloarculaceae</taxon>
        <taxon>Halorientalis</taxon>
    </lineage>
</organism>
<dbReference type="OrthoDB" id="306958at2157"/>